<feature type="region of interest" description="Disordered" evidence="1">
    <location>
        <begin position="206"/>
        <end position="227"/>
    </location>
</feature>
<feature type="compositionally biased region" description="Low complexity" evidence="1">
    <location>
        <begin position="442"/>
        <end position="457"/>
    </location>
</feature>
<feature type="region of interest" description="Disordered" evidence="1">
    <location>
        <begin position="434"/>
        <end position="457"/>
    </location>
</feature>
<feature type="compositionally biased region" description="Polar residues" evidence="1">
    <location>
        <begin position="298"/>
        <end position="307"/>
    </location>
</feature>
<feature type="compositionally biased region" description="Low complexity" evidence="1">
    <location>
        <begin position="90"/>
        <end position="106"/>
    </location>
</feature>
<organism evidence="2 3">
    <name type="scientific">Coccomyxa viridis</name>
    <dbReference type="NCBI Taxonomy" id="1274662"/>
    <lineage>
        <taxon>Eukaryota</taxon>
        <taxon>Viridiplantae</taxon>
        <taxon>Chlorophyta</taxon>
        <taxon>core chlorophytes</taxon>
        <taxon>Trebouxiophyceae</taxon>
        <taxon>Trebouxiophyceae incertae sedis</taxon>
        <taxon>Coccomyxaceae</taxon>
        <taxon>Coccomyxa</taxon>
    </lineage>
</organism>
<evidence type="ECO:0000256" key="1">
    <source>
        <dbReference type="SAM" id="MobiDB-lite"/>
    </source>
</evidence>
<evidence type="ECO:0000313" key="3">
    <source>
        <dbReference type="Proteomes" id="UP001497392"/>
    </source>
</evidence>
<proteinExistence type="predicted"/>
<dbReference type="Proteomes" id="UP001497392">
    <property type="component" value="Unassembled WGS sequence"/>
</dbReference>
<name>A0ABP1GA65_9CHLO</name>
<comment type="caution">
    <text evidence="2">The sequence shown here is derived from an EMBL/GenBank/DDBJ whole genome shotgun (WGS) entry which is preliminary data.</text>
</comment>
<feature type="region of interest" description="Disordered" evidence="1">
    <location>
        <begin position="700"/>
        <end position="746"/>
    </location>
</feature>
<feature type="region of interest" description="Disordered" evidence="1">
    <location>
        <begin position="271"/>
        <end position="311"/>
    </location>
</feature>
<feature type="compositionally biased region" description="Basic and acidic residues" evidence="1">
    <location>
        <begin position="29"/>
        <end position="42"/>
    </location>
</feature>
<dbReference type="EMBL" id="CAXHTA020000018">
    <property type="protein sequence ID" value="CAL5228182.1"/>
    <property type="molecule type" value="Genomic_DNA"/>
</dbReference>
<reference evidence="2 3" key="1">
    <citation type="submission" date="2024-06" db="EMBL/GenBank/DDBJ databases">
        <authorList>
            <person name="Kraege A."/>
            <person name="Thomma B."/>
        </authorList>
    </citation>
    <scope>NUCLEOTIDE SEQUENCE [LARGE SCALE GENOMIC DNA]</scope>
</reference>
<accession>A0ABP1GA65</accession>
<feature type="region of interest" description="Disordered" evidence="1">
    <location>
        <begin position="617"/>
        <end position="636"/>
    </location>
</feature>
<feature type="region of interest" description="Disordered" evidence="1">
    <location>
        <begin position="29"/>
        <end position="109"/>
    </location>
</feature>
<evidence type="ECO:0000313" key="2">
    <source>
        <dbReference type="EMBL" id="CAL5228182.1"/>
    </source>
</evidence>
<keyword evidence="3" id="KW-1185">Reference proteome</keyword>
<feature type="compositionally biased region" description="Low complexity" evidence="1">
    <location>
        <begin position="1051"/>
        <end position="1066"/>
    </location>
</feature>
<feature type="compositionally biased region" description="Basic residues" evidence="1">
    <location>
        <begin position="208"/>
        <end position="223"/>
    </location>
</feature>
<feature type="compositionally biased region" description="Polar residues" evidence="1">
    <location>
        <begin position="67"/>
        <end position="78"/>
    </location>
</feature>
<protein>
    <submittedName>
        <fullName evidence="2">G11264 protein</fullName>
    </submittedName>
</protein>
<gene>
    <name evidence="2" type="primary">g11264</name>
    <name evidence="2" type="ORF">VP750_LOCUS10088</name>
</gene>
<feature type="region of interest" description="Disordered" evidence="1">
    <location>
        <begin position="1045"/>
        <end position="1076"/>
    </location>
</feature>
<sequence length="1118" mass="116211">MATRFVLEQDPDTRIFTRQDNSLNDWERELRENLGTDGRDSPELQPRQQGEPSSVAGLAIKQPPSAVLNTSNGAQQAAGSFPASCENSTSVPPASSASLESSRVSLMRNPTPLPQIRKERRRSKMQQTLEKAGAKAEAILRKLVESGKLQPGSLGKQCQNSYKRLPAWLQLEAMRQLEWKLGLLDSCLPHAAKIFKDVLRDLRTRPPTQHRHTLHRAKHRDRARTKWESGSYMSLADDDSSYSTCGREAVASEGSAPDLDGKARSAAALAGADARSASTHRDAASLQPSSKLHHSSDETASPSSRNAEQLPGSLLEPHLARGTALDVSQTSSGDIAMLLGQQPRADGSLSGVDPEAHCFLDSTLYQALSGEGQHADGDCDSSSSASGLSSVSGLSAEAQCFSDSGLDEAGPPELLSGDALSACQLDGKDSCSKQRAGGVQIPELSRSSTSSELPSSKAEDQGIACSAGAACSAAARPAAVQAVLPETPAHAASILPEASSARLLDFCRRITGATSRSQFLSETLAAPVHDDSVSCGQSMQLRQDETLSSVQSAKGVIPRGPPMSEQAHALVLRQLPASFLSMMPDQTLPSLLSLSPPSLPAGRSAKRSAQSIQALPGSTLSSLAPPTAQHSVQTGADAMVSSTEAAQDCNARPISLAAVLASQVSQAVVGRSRVSAVKGHSSPSKACAAVMPWLLTQHQEASARPKPGQAQLSKAPHPPQKADKRPSSSSGKTPLQPAAKYTAGLPGNRAPVKYGMPGSSSKLQQEGCCVQALLVGSAALQPDRAACRVTCIPPPASTVDVMALMGLPPQAQTAAEVQSSQAWSRLIGVQAESRVSILCEAPFTAVAKSGPPSHSHHIAGQSADRGDAQLSKQLDGGMELLNLLIEEQGVLGTSTGHPACSPQLATQSAGMPCASSAGSVDTRRSQQPDAGMRLLELLKTRSEILDVPTSCPGAFSAVGYDRTVTPVHRKAVAGNTSGGSSLAQCPAATGAGNVLSQLLSGRCFDKGHPEKQTISGKSDGVSDAAMSPSPAIAIPWASIPQSLQSSRGRSAHIAATTSGASHSTSGPHRKQGRSSAAASSNNDFLAFLAGSWGLRNFPGSACKREDHAKGAVSSIILP</sequence>
<feature type="region of interest" description="Disordered" evidence="1">
    <location>
        <begin position="847"/>
        <end position="866"/>
    </location>
</feature>